<feature type="domain" description="Flagellar hook-associated protein FlgK helical" evidence="10">
    <location>
        <begin position="95"/>
        <end position="324"/>
    </location>
</feature>
<evidence type="ECO:0000259" key="8">
    <source>
        <dbReference type="Pfam" id="PF00460"/>
    </source>
</evidence>
<dbReference type="RefSeq" id="WP_073373698.1">
    <property type="nucleotide sequence ID" value="NZ_FQXS01000004.1"/>
</dbReference>
<dbReference type="PANTHER" id="PTHR30033">
    <property type="entry name" value="FLAGELLAR HOOK-ASSOCIATED PROTEIN 1"/>
    <property type="match status" value="1"/>
</dbReference>
<dbReference type="Pfam" id="PF00460">
    <property type="entry name" value="Flg_bb_rod"/>
    <property type="match status" value="1"/>
</dbReference>
<evidence type="ECO:0000259" key="10">
    <source>
        <dbReference type="Pfam" id="PF22638"/>
    </source>
</evidence>
<dbReference type="OrthoDB" id="9802553at2"/>
<keyword evidence="6 7" id="KW-0975">Bacterial flagellum</keyword>
<dbReference type="Pfam" id="PF22638">
    <property type="entry name" value="FlgK_D1"/>
    <property type="match status" value="1"/>
</dbReference>
<dbReference type="Pfam" id="PF06429">
    <property type="entry name" value="Flg_bbr_C"/>
    <property type="match status" value="1"/>
</dbReference>
<protein>
    <recommendedName>
        <fullName evidence="4 7">Flagellar hook-associated protein 1</fullName>
        <shortName evidence="7">HAP1</shortName>
    </recommendedName>
</protein>
<keyword evidence="11" id="KW-0966">Cell projection</keyword>
<evidence type="ECO:0000256" key="5">
    <source>
        <dbReference type="ARBA" id="ARBA00022525"/>
    </source>
</evidence>
<dbReference type="GO" id="GO:0005576">
    <property type="term" value="C:extracellular region"/>
    <property type="evidence" value="ECO:0007669"/>
    <property type="project" value="UniProtKB-SubCell"/>
</dbReference>
<evidence type="ECO:0000256" key="6">
    <source>
        <dbReference type="ARBA" id="ARBA00023143"/>
    </source>
</evidence>
<dbReference type="STRING" id="1121409.SAMN02745124_00926"/>
<reference evidence="11 12" key="1">
    <citation type="submission" date="2016-11" db="EMBL/GenBank/DDBJ databases">
        <authorList>
            <person name="Jaros S."/>
            <person name="Januszkiewicz K."/>
            <person name="Wedrychowicz H."/>
        </authorList>
    </citation>
    <scope>NUCLEOTIDE SEQUENCE [LARGE SCALE GENOMIC DNA]</scope>
    <source>
        <strain evidence="11 12">DSM 9705</strain>
    </source>
</reference>
<evidence type="ECO:0000259" key="9">
    <source>
        <dbReference type="Pfam" id="PF06429"/>
    </source>
</evidence>
<evidence type="ECO:0000256" key="2">
    <source>
        <dbReference type="ARBA" id="ARBA00004613"/>
    </source>
</evidence>
<dbReference type="SUPFAM" id="SSF64518">
    <property type="entry name" value="Phase 1 flagellin"/>
    <property type="match status" value="1"/>
</dbReference>
<feature type="domain" description="Flagellar basal-body/hook protein C-terminal" evidence="9">
    <location>
        <begin position="434"/>
        <end position="471"/>
    </location>
</feature>
<keyword evidence="11" id="KW-0969">Cilium</keyword>
<organism evidence="11 12">
    <name type="scientific">Desulfofustis glycolicus DSM 9705</name>
    <dbReference type="NCBI Taxonomy" id="1121409"/>
    <lineage>
        <taxon>Bacteria</taxon>
        <taxon>Pseudomonadati</taxon>
        <taxon>Thermodesulfobacteriota</taxon>
        <taxon>Desulfobulbia</taxon>
        <taxon>Desulfobulbales</taxon>
        <taxon>Desulfocapsaceae</taxon>
        <taxon>Desulfofustis</taxon>
    </lineage>
</organism>
<evidence type="ECO:0000256" key="7">
    <source>
        <dbReference type="RuleBase" id="RU362065"/>
    </source>
</evidence>
<dbReference type="PANTHER" id="PTHR30033:SF1">
    <property type="entry name" value="FLAGELLAR HOOK-ASSOCIATED PROTEIN 1"/>
    <property type="match status" value="1"/>
</dbReference>
<keyword evidence="11" id="KW-0282">Flagellum</keyword>
<gene>
    <name evidence="7" type="primary">flgK</name>
    <name evidence="11" type="ORF">SAMN02745124_00926</name>
</gene>
<dbReference type="Proteomes" id="UP000184139">
    <property type="component" value="Unassembled WGS sequence"/>
</dbReference>
<evidence type="ECO:0000313" key="11">
    <source>
        <dbReference type="EMBL" id="SHH56384.1"/>
    </source>
</evidence>
<name>A0A1M5U0B7_9BACT</name>
<accession>A0A1M5U0B7</accession>
<keyword evidence="12" id="KW-1185">Reference proteome</keyword>
<evidence type="ECO:0000256" key="3">
    <source>
        <dbReference type="ARBA" id="ARBA00009677"/>
    </source>
</evidence>
<dbReference type="InterPro" id="IPR010930">
    <property type="entry name" value="Flg_bb/hook_C_dom"/>
</dbReference>
<dbReference type="GO" id="GO:0044780">
    <property type="term" value="P:bacterial-type flagellum assembly"/>
    <property type="evidence" value="ECO:0007669"/>
    <property type="project" value="InterPro"/>
</dbReference>
<evidence type="ECO:0000256" key="1">
    <source>
        <dbReference type="ARBA" id="ARBA00004365"/>
    </source>
</evidence>
<comment type="similarity">
    <text evidence="3 7">Belongs to the flagella basal body rod proteins family.</text>
</comment>
<evidence type="ECO:0000256" key="4">
    <source>
        <dbReference type="ARBA" id="ARBA00016244"/>
    </source>
</evidence>
<dbReference type="InterPro" id="IPR053927">
    <property type="entry name" value="FlgK_helical"/>
</dbReference>
<feature type="domain" description="Flagellar basal body rod protein N-terminal" evidence="8">
    <location>
        <begin position="8"/>
        <end position="37"/>
    </location>
</feature>
<dbReference type="GO" id="GO:0009424">
    <property type="term" value="C:bacterial-type flagellum hook"/>
    <property type="evidence" value="ECO:0007669"/>
    <property type="project" value="UniProtKB-UniRule"/>
</dbReference>
<evidence type="ECO:0000313" key="12">
    <source>
        <dbReference type="Proteomes" id="UP000184139"/>
    </source>
</evidence>
<keyword evidence="5 7" id="KW-0964">Secreted</keyword>
<comment type="subcellular location">
    <subcellularLocation>
        <location evidence="1 7">Bacterial flagellum</location>
    </subcellularLocation>
    <subcellularLocation>
        <location evidence="2 7">Secreted</location>
    </subcellularLocation>
</comment>
<dbReference type="InterPro" id="IPR002371">
    <property type="entry name" value="FlgK"/>
</dbReference>
<dbReference type="EMBL" id="FQXS01000004">
    <property type="protein sequence ID" value="SHH56384.1"/>
    <property type="molecule type" value="Genomic_DNA"/>
</dbReference>
<dbReference type="AlphaFoldDB" id="A0A1M5U0B7"/>
<sequence>MAGLFNALNAARTSLEVNQKSIEIVGNNISNVNTEGYSRQTAQLSPYPATNFGDFFIGNGVKVDNVRRDHDVFLQAQLQDKYIDFGFANGKTRSLSELERAFNITDENIATDIDRFFDSWQELSAYPSDLVLRDTVIQRGSLLAVHFNNTANELNTITENINDTIIAKIEDINDKLGAIADLNERIFNIEVRGQMANSARDERDVLVKDLAEQLGALTYEDRNGMLNLQLPGGLPLVQGNIAMELGANTTGADVTLQLHAAGVTRDLSTNTLGGEMLGLFTMRDQFIPELQEDLDYLAWNLAEQVNLQHGAGAGLDSVAGRAFFNDLTVAVPPADYAHQNAARNIAVVLTEAAHVAAAQAPVAPATVAPGDNRNALLMSNIGEQYLIDGLDNFNAFYGKMTSRVGIEANQNDLALSGAQDAVDQLENLRDGFVGVSLEEEMISLIQYQRGFQSSAKFLTTVDELMTSLINIKR</sequence>
<proteinExistence type="inferred from homology"/>
<dbReference type="InterPro" id="IPR001444">
    <property type="entry name" value="Flag_bb_rod_N"/>
</dbReference>
<dbReference type="NCBIfam" id="TIGR02492">
    <property type="entry name" value="flgK_ends"/>
    <property type="match status" value="1"/>
</dbReference>
<dbReference type="GO" id="GO:0005198">
    <property type="term" value="F:structural molecule activity"/>
    <property type="evidence" value="ECO:0007669"/>
    <property type="project" value="UniProtKB-UniRule"/>
</dbReference>
<dbReference type="PRINTS" id="PR01005">
    <property type="entry name" value="FLGHOOKAP1"/>
</dbReference>